<dbReference type="AlphaFoldDB" id="A0AAQ3UHW2"/>
<protein>
    <recommendedName>
        <fullName evidence="6">RING-type domain-containing protein</fullName>
    </recommendedName>
</protein>
<feature type="region of interest" description="Disordered" evidence="5">
    <location>
        <begin position="59"/>
        <end position="93"/>
    </location>
</feature>
<evidence type="ECO:0000313" key="7">
    <source>
        <dbReference type="EMBL" id="WVZ92579.1"/>
    </source>
</evidence>
<evidence type="ECO:0000256" key="3">
    <source>
        <dbReference type="ARBA" id="ARBA00022833"/>
    </source>
</evidence>
<proteinExistence type="predicted"/>
<keyword evidence="1" id="KW-0479">Metal-binding</keyword>
<organism evidence="7 8">
    <name type="scientific">Paspalum notatum var. saurae</name>
    <dbReference type="NCBI Taxonomy" id="547442"/>
    <lineage>
        <taxon>Eukaryota</taxon>
        <taxon>Viridiplantae</taxon>
        <taxon>Streptophyta</taxon>
        <taxon>Embryophyta</taxon>
        <taxon>Tracheophyta</taxon>
        <taxon>Spermatophyta</taxon>
        <taxon>Magnoliopsida</taxon>
        <taxon>Liliopsida</taxon>
        <taxon>Poales</taxon>
        <taxon>Poaceae</taxon>
        <taxon>PACMAD clade</taxon>
        <taxon>Panicoideae</taxon>
        <taxon>Andropogonodae</taxon>
        <taxon>Paspaleae</taxon>
        <taxon>Paspalinae</taxon>
        <taxon>Paspalum</taxon>
    </lineage>
</organism>
<dbReference type="Pfam" id="PF13639">
    <property type="entry name" value="zf-RING_2"/>
    <property type="match status" value="1"/>
</dbReference>
<dbReference type="PROSITE" id="PS50089">
    <property type="entry name" value="ZF_RING_2"/>
    <property type="match status" value="1"/>
</dbReference>
<keyword evidence="8" id="KW-1185">Reference proteome</keyword>
<name>A0AAQ3UHW2_PASNO</name>
<dbReference type="PANTHER" id="PTHR15710:SF190">
    <property type="entry name" value="RING-TYPE DOMAIN-CONTAINING PROTEIN"/>
    <property type="match status" value="1"/>
</dbReference>
<evidence type="ECO:0000256" key="4">
    <source>
        <dbReference type="PROSITE-ProRule" id="PRU00175"/>
    </source>
</evidence>
<feature type="compositionally biased region" description="Polar residues" evidence="5">
    <location>
        <begin position="280"/>
        <end position="297"/>
    </location>
</feature>
<evidence type="ECO:0000313" key="8">
    <source>
        <dbReference type="Proteomes" id="UP001341281"/>
    </source>
</evidence>
<dbReference type="EMBL" id="CP144753">
    <property type="protein sequence ID" value="WVZ92579.1"/>
    <property type="molecule type" value="Genomic_DNA"/>
</dbReference>
<dbReference type="SUPFAM" id="SSF57850">
    <property type="entry name" value="RING/U-box"/>
    <property type="match status" value="1"/>
</dbReference>
<evidence type="ECO:0000259" key="6">
    <source>
        <dbReference type="PROSITE" id="PS50089"/>
    </source>
</evidence>
<reference evidence="7 8" key="1">
    <citation type="submission" date="2024-02" db="EMBL/GenBank/DDBJ databases">
        <title>High-quality chromosome-scale genome assembly of Pensacola bahiagrass (Paspalum notatum Flugge var. saurae).</title>
        <authorList>
            <person name="Vega J.M."/>
            <person name="Podio M."/>
            <person name="Orjuela J."/>
            <person name="Siena L.A."/>
            <person name="Pessino S.C."/>
            <person name="Combes M.C."/>
            <person name="Mariac C."/>
            <person name="Albertini E."/>
            <person name="Pupilli F."/>
            <person name="Ortiz J.P.A."/>
            <person name="Leblanc O."/>
        </authorList>
    </citation>
    <scope>NUCLEOTIDE SEQUENCE [LARGE SCALE GENOMIC DNA]</scope>
    <source>
        <strain evidence="7">R1</strain>
        <tissue evidence="7">Leaf</tissue>
    </source>
</reference>
<gene>
    <name evidence="7" type="ORF">U9M48_038630</name>
</gene>
<sequence length="311" mass="32861">MSAPAPAPSPSGAPPEPPPPPPPPMEFFCYECQATVTLPVPVAPSWRLLCPLCRSDYLEENTSPSSPPPPPPLLSSGSDLSYDPDDPDNLADDMDMDPYQAHAYLSSIVHHHRLYDDSPAELAAAAAAAAAVLREHEQLALHHQPVPGGGEPPAPPASIAALPTVPVAEPAAVCAICKEDLPLASEARRLPCAHLYHSGCIVTWLELHNSCPVCRFRIPGEDAPAAEQGPPPTRITIRFTTTARRRVRVRVPNAAAPVSASPTQLAQAFTGDGAAGPANSGETVSSEWPPQPETDTVMSEARESEVDGFFD</sequence>
<dbReference type="SMART" id="SM00184">
    <property type="entry name" value="RING"/>
    <property type="match status" value="1"/>
</dbReference>
<dbReference type="InterPro" id="IPR013083">
    <property type="entry name" value="Znf_RING/FYVE/PHD"/>
</dbReference>
<feature type="compositionally biased region" description="Acidic residues" evidence="5">
    <location>
        <begin position="82"/>
        <end position="93"/>
    </location>
</feature>
<dbReference type="GO" id="GO:0008270">
    <property type="term" value="F:zinc ion binding"/>
    <property type="evidence" value="ECO:0007669"/>
    <property type="project" value="UniProtKB-KW"/>
</dbReference>
<dbReference type="GO" id="GO:0061630">
    <property type="term" value="F:ubiquitin protein ligase activity"/>
    <property type="evidence" value="ECO:0007669"/>
    <property type="project" value="TreeGrafter"/>
</dbReference>
<keyword evidence="3" id="KW-0862">Zinc</keyword>
<dbReference type="PANTHER" id="PTHR15710">
    <property type="entry name" value="E3 UBIQUITIN-PROTEIN LIGASE PRAJA"/>
    <property type="match status" value="1"/>
</dbReference>
<evidence type="ECO:0000256" key="1">
    <source>
        <dbReference type="ARBA" id="ARBA00022723"/>
    </source>
</evidence>
<evidence type="ECO:0000256" key="5">
    <source>
        <dbReference type="SAM" id="MobiDB-lite"/>
    </source>
</evidence>
<dbReference type="GO" id="GO:0016567">
    <property type="term" value="P:protein ubiquitination"/>
    <property type="evidence" value="ECO:0007669"/>
    <property type="project" value="TreeGrafter"/>
</dbReference>
<dbReference type="InterPro" id="IPR001841">
    <property type="entry name" value="Znf_RING"/>
</dbReference>
<feature type="region of interest" description="Disordered" evidence="5">
    <location>
        <begin position="1"/>
        <end position="26"/>
    </location>
</feature>
<feature type="compositionally biased region" description="Pro residues" evidence="5">
    <location>
        <begin position="1"/>
        <end position="25"/>
    </location>
</feature>
<evidence type="ECO:0000256" key="2">
    <source>
        <dbReference type="ARBA" id="ARBA00022771"/>
    </source>
</evidence>
<dbReference type="GO" id="GO:0005737">
    <property type="term" value="C:cytoplasm"/>
    <property type="evidence" value="ECO:0007669"/>
    <property type="project" value="TreeGrafter"/>
</dbReference>
<accession>A0AAQ3UHW2</accession>
<feature type="region of interest" description="Disordered" evidence="5">
    <location>
        <begin position="270"/>
        <end position="311"/>
    </location>
</feature>
<dbReference type="Proteomes" id="UP001341281">
    <property type="component" value="Chromosome 09"/>
</dbReference>
<keyword evidence="2 4" id="KW-0863">Zinc-finger</keyword>
<dbReference type="Gene3D" id="3.30.40.10">
    <property type="entry name" value="Zinc/RING finger domain, C3HC4 (zinc finger)"/>
    <property type="match status" value="1"/>
</dbReference>
<feature type="domain" description="RING-type" evidence="6">
    <location>
        <begin position="174"/>
        <end position="215"/>
    </location>
</feature>